<dbReference type="NCBIfam" id="TIGR02757">
    <property type="entry name" value="TIGR02757 family protein"/>
    <property type="match status" value="1"/>
</dbReference>
<dbReference type="Proteomes" id="UP000764045">
    <property type="component" value="Unassembled WGS sequence"/>
</dbReference>
<gene>
    <name evidence="1" type="ORF">H6B30_02535</name>
</gene>
<comment type="caution">
    <text evidence="1">The sequence shown here is derived from an EMBL/GenBank/DDBJ whole genome shotgun (WGS) entry which is preliminary data.</text>
</comment>
<reference evidence="1 2" key="1">
    <citation type="journal article" date="2021" name="Sci. Rep.">
        <title>The distribution of antibiotic resistance genes in chicken gut microbiota commensals.</title>
        <authorList>
            <person name="Juricova H."/>
            <person name="Matiasovicova J."/>
            <person name="Kubasova T."/>
            <person name="Cejkova D."/>
            <person name="Rychlik I."/>
        </authorList>
    </citation>
    <scope>NUCLEOTIDE SEQUENCE [LARGE SCALE GENOMIC DNA]</scope>
    <source>
        <strain evidence="1 2">An819</strain>
    </source>
</reference>
<dbReference type="EMBL" id="JACJJL010000003">
    <property type="protein sequence ID" value="MBM6660638.1"/>
    <property type="molecule type" value="Genomic_DNA"/>
</dbReference>
<dbReference type="AlphaFoldDB" id="A0A939B0J4"/>
<sequence length="245" mass="27840">MEDVKQLLAEYARRYETPDFLPADPSCFMHKVDGDLNRETLAFIASCLSYGSRKQFFPKIQYVLDCAHGEVYDWVVSGNFSADIPDDDSRCYYRLYTFHTMNRFLHALRDMLLEHGSIGRFVERNATDGYSAVVAICGYFASKDIEVIIPKDTKSACKRVCMFLRWMVRDGSPVDLGLWGHFIDKRTLIMPMDTHVVQEAVRLGLLSSKAASMSAARKLTSKMAEIFPDDPLKGDFALFGYGVNH</sequence>
<dbReference type="Pfam" id="PF09674">
    <property type="entry name" value="DUF2400"/>
    <property type="match status" value="1"/>
</dbReference>
<protein>
    <submittedName>
        <fullName evidence="1">TIGR02757 family protein</fullName>
    </submittedName>
</protein>
<evidence type="ECO:0000313" key="1">
    <source>
        <dbReference type="EMBL" id="MBM6660638.1"/>
    </source>
</evidence>
<proteinExistence type="predicted"/>
<evidence type="ECO:0000313" key="2">
    <source>
        <dbReference type="Proteomes" id="UP000764045"/>
    </source>
</evidence>
<name>A0A939B0J4_9BACT</name>
<accession>A0A939B0J4</accession>
<dbReference type="RefSeq" id="WP_205107595.1">
    <property type="nucleotide sequence ID" value="NZ_JACJJL010000003.1"/>
</dbReference>
<dbReference type="InterPro" id="IPR014127">
    <property type="entry name" value="CHP02757"/>
</dbReference>
<keyword evidence="2" id="KW-1185">Reference proteome</keyword>
<organism evidence="1 2">
    <name type="scientific">Marseilla massiliensis</name>
    <dbReference type="NCBI Taxonomy" id="1841864"/>
    <lineage>
        <taxon>Bacteria</taxon>
        <taxon>Pseudomonadati</taxon>
        <taxon>Bacteroidota</taxon>
        <taxon>Bacteroidia</taxon>
        <taxon>Bacteroidales</taxon>
        <taxon>Prevotellaceae</taxon>
        <taxon>Marseilla</taxon>
    </lineage>
</organism>